<dbReference type="EMBL" id="CAID01000007">
    <property type="protein sequence ID" value="CAL54308.1"/>
    <property type="molecule type" value="Genomic_DNA"/>
</dbReference>
<dbReference type="AlphaFoldDB" id="Q015X1"/>
<dbReference type="FunCoup" id="Q015X1">
    <property type="interactions" value="7"/>
</dbReference>
<feature type="region of interest" description="Disordered" evidence="1">
    <location>
        <begin position="45"/>
        <end position="71"/>
    </location>
</feature>
<dbReference type="OrthoDB" id="10267381at2759"/>
<dbReference type="GO" id="GO:0016829">
    <property type="term" value="F:lyase activity"/>
    <property type="evidence" value="ECO:0007669"/>
    <property type="project" value="UniProtKB-KW"/>
</dbReference>
<evidence type="ECO:0000313" key="3">
    <source>
        <dbReference type="EMBL" id="CAL54308.1"/>
    </source>
</evidence>
<dbReference type="PANTHER" id="PTHR33993">
    <property type="entry name" value="GLYOXALASE-RELATED"/>
    <property type="match status" value="1"/>
</dbReference>
<dbReference type="InterPro" id="IPR041581">
    <property type="entry name" value="Glyoxalase_6"/>
</dbReference>
<gene>
    <name evidence="4" type="ORF">BE221DRAFT_204823</name>
    <name evidence="3" type="ORF">OT_ostta07g00360</name>
</gene>
<dbReference type="KEGG" id="ota:OT_ostta07g00360"/>
<dbReference type="Proteomes" id="UP000195557">
    <property type="component" value="Unassembled WGS sequence"/>
</dbReference>
<dbReference type="GeneID" id="9836810"/>
<name>Q015X1_OSTTA</name>
<dbReference type="PANTHER" id="PTHR33993:SF14">
    <property type="entry name" value="GB|AAF24581.1"/>
    <property type="match status" value="1"/>
</dbReference>
<dbReference type="RefSeq" id="XP_003080141.1">
    <property type="nucleotide sequence ID" value="XM_003080093.1"/>
</dbReference>
<dbReference type="InterPro" id="IPR037523">
    <property type="entry name" value="VOC_core"/>
</dbReference>
<dbReference type="Gene3D" id="3.10.180.10">
    <property type="entry name" value="2,3-Dihydroxybiphenyl 1,2-Dioxygenase, domain 1"/>
    <property type="match status" value="1"/>
</dbReference>
<dbReference type="Pfam" id="PF18029">
    <property type="entry name" value="Glyoxalase_6"/>
    <property type="match status" value="1"/>
</dbReference>
<reference evidence="3 5" key="1">
    <citation type="journal article" date="2006" name="Proc. Natl. Acad. Sci. U.S.A.">
        <title>Genome analysis of the smallest free-living eukaryote Ostreococcus tauri unveils many unique features.</title>
        <authorList>
            <person name="Derelle E."/>
            <person name="Ferraz C."/>
            <person name="Rombauts S."/>
            <person name="Rouze P."/>
            <person name="Worden A.Z."/>
            <person name="Robbens S."/>
            <person name="Partensky F."/>
            <person name="Degroeve S."/>
            <person name="Echeynie S."/>
            <person name="Cooke R."/>
            <person name="Saeys Y."/>
            <person name="Wuyts J."/>
            <person name="Jabbari K."/>
            <person name="Bowler C."/>
            <person name="Panaud O."/>
            <person name="Piegu B."/>
            <person name="Ball S.G."/>
            <person name="Ral J.-P."/>
            <person name="Bouget F.-Y."/>
            <person name="Piganeau G."/>
            <person name="De Baets B."/>
            <person name="Picard A."/>
            <person name="Delseny M."/>
            <person name="Demaille J."/>
            <person name="Van de Peer Y."/>
            <person name="Moreau H."/>
        </authorList>
    </citation>
    <scope>NUCLEOTIDE SEQUENCE [LARGE SCALE GENOMIC DNA]</scope>
    <source>
        <strain evidence="3 5">OTTH0595</strain>
    </source>
</reference>
<organism evidence="3 5">
    <name type="scientific">Ostreococcus tauri</name>
    <name type="common">Marine green alga</name>
    <dbReference type="NCBI Taxonomy" id="70448"/>
    <lineage>
        <taxon>Eukaryota</taxon>
        <taxon>Viridiplantae</taxon>
        <taxon>Chlorophyta</taxon>
        <taxon>Mamiellophyceae</taxon>
        <taxon>Mamiellales</taxon>
        <taxon>Bathycoccaceae</taxon>
        <taxon>Ostreococcus</taxon>
    </lineage>
</organism>
<keyword evidence="4" id="KW-0456">Lyase</keyword>
<dbReference type="Proteomes" id="UP000009170">
    <property type="component" value="Unassembled WGS sequence"/>
</dbReference>
<proteinExistence type="predicted"/>
<dbReference type="InterPro" id="IPR029068">
    <property type="entry name" value="Glyas_Bleomycin-R_OHBP_Dase"/>
</dbReference>
<evidence type="ECO:0000259" key="2">
    <source>
        <dbReference type="PROSITE" id="PS51819"/>
    </source>
</evidence>
<evidence type="ECO:0000313" key="4">
    <source>
        <dbReference type="EMBL" id="OUS47598.1"/>
    </source>
</evidence>
<reference evidence="3" key="2">
    <citation type="journal article" date="2014" name="BMC Genomics">
        <title>An improved genome of the model marine alga Ostreococcus tauri unfolds by assessing Illumina de novo assemblies.</title>
        <authorList>
            <person name="Blanc-Mathieu R."/>
            <person name="Verhelst B."/>
            <person name="Derelle E."/>
            <person name="Rombauts S."/>
            <person name="Bouget F.Y."/>
            <person name="Carre I."/>
            <person name="Chateau A."/>
            <person name="Eyre-Walker A."/>
            <person name="Grimsley N."/>
            <person name="Moreau H."/>
            <person name="Piegu B."/>
            <person name="Rivals E."/>
            <person name="Schackwitz W."/>
            <person name="Van de Peer Y."/>
            <person name="Piganeau G."/>
        </authorList>
    </citation>
    <scope>NUCLEOTIDE SEQUENCE</scope>
    <source>
        <strain evidence="3">RCC4221</strain>
    </source>
</reference>
<dbReference type="InParanoid" id="Q015X1"/>
<accession>A0A1Y5IDE5</accession>
<evidence type="ECO:0000256" key="1">
    <source>
        <dbReference type="SAM" id="MobiDB-lite"/>
    </source>
</evidence>
<sequence length="131" mass="13810">MPPGFPALRRLLLLQRDVPSAAHFYERALGATCAVCTESYAEISLANPSSGSPEDDSAPALALQRAESESQLTPGYTPILVFEVADVNARVNAALRAGGRLDGKIAYDARGATACVRAPDGHVIGLFQRAE</sequence>
<dbReference type="EMBL" id="KZ155778">
    <property type="protein sequence ID" value="OUS47598.1"/>
    <property type="molecule type" value="Genomic_DNA"/>
</dbReference>
<dbReference type="InterPro" id="IPR052164">
    <property type="entry name" value="Anthracycline_SecMetBiosynth"/>
</dbReference>
<accession>Q015X1</accession>
<accession>A0A454XX70</accession>
<dbReference type="OMA" id="NDHVMQK"/>
<dbReference type="SUPFAM" id="SSF54593">
    <property type="entry name" value="Glyoxalase/Bleomycin resistance protein/Dihydroxybiphenyl dioxygenase"/>
    <property type="match status" value="1"/>
</dbReference>
<keyword evidence="5" id="KW-1185">Reference proteome</keyword>
<reference evidence="4" key="3">
    <citation type="submission" date="2017-04" db="EMBL/GenBank/DDBJ databases">
        <title>Population genomics of picophytoplankton unveils novel chromosome hypervariability.</title>
        <authorList>
            <consortium name="DOE Joint Genome Institute"/>
            <person name="Blanc-Mathieu R."/>
            <person name="Krasovec M."/>
            <person name="Hebrard M."/>
            <person name="Yau S."/>
            <person name="Desgranges E."/>
            <person name="Martin J."/>
            <person name="Schackwitz W."/>
            <person name="Kuo A."/>
            <person name="Salin G."/>
            <person name="Donnadieu C."/>
            <person name="Desdevises Y."/>
            <person name="Sanchez-Ferandin S."/>
            <person name="Moreau H."/>
            <person name="Rivals E."/>
            <person name="Grigoriev I.V."/>
            <person name="Grimsley N."/>
            <person name="Eyre-Walker A."/>
            <person name="Piganeau G."/>
        </authorList>
    </citation>
    <scope>NUCLEOTIDE SEQUENCE [LARGE SCALE GENOMIC DNA]</scope>
    <source>
        <strain evidence="4">RCC 1115</strain>
    </source>
</reference>
<feature type="domain" description="VOC" evidence="2">
    <location>
        <begin position="7"/>
        <end position="129"/>
    </location>
</feature>
<protein>
    <submittedName>
        <fullName evidence="3">Glyoxalase-like domain</fullName>
    </submittedName>
    <submittedName>
        <fullName evidence="4">Lactoylglutathione lyase family protein</fullName>
    </submittedName>
</protein>
<evidence type="ECO:0000313" key="5">
    <source>
        <dbReference type="Proteomes" id="UP000009170"/>
    </source>
</evidence>
<dbReference type="PROSITE" id="PS51819">
    <property type="entry name" value="VOC"/>
    <property type="match status" value="1"/>
</dbReference>